<dbReference type="Proteomes" id="UP000678513">
    <property type="component" value="Chromosome"/>
</dbReference>
<reference evidence="1 2" key="1">
    <citation type="submission" date="2021-03" db="EMBL/GenBank/DDBJ databases">
        <title>Human Oral Microbial Genomes.</title>
        <authorList>
            <person name="Johnston C.D."/>
            <person name="Chen T."/>
            <person name="Dewhirst F.E."/>
        </authorList>
    </citation>
    <scope>NUCLEOTIDE SEQUENCE [LARGE SCALE GENOMIC DNA]</scope>
    <source>
        <strain evidence="1 2">DSMZ 100122</strain>
    </source>
</reference>
<sequence length="405" mass="43037">MSSYVTNIMIQAALEDLKGNPEAVHSGASQMQTTGNQLNDAARAVDKLVSSTDEVTSDAFKALGEKGIVATEKLRVAGLRYQGMAKALHEFANVLEEEQQVGRRAAPQAQSALARRDHAEQQHKTAVLRAMNSDPGQQRQACEDGNRAAVAYKNADADFQTSLKQLMVAVSKVKEANERAAAKIEQISDDSGLEDSWWDRFKSIFSKIWNGICKVAQWVWEHLDEICLVLEIASFVLAFVPGLAPALQLVAKALRVVNFLTKCKTAFDITVSVGKAIIDPSQKNISGAFKTVGGAALKKFAGKKIDKIAGKIGSKPGAYVARLTRSSEKISPGLKKFLPAAAGWGTFKAADKGIKWAAKTGIGVASDTVTGLFVPKNSAKVHRLQPLGAGGGFTDGGGGGGGSAW</sequence>
<protein>
    <submittedName>
        <fullName evidence="1">Uncharacterized protein</fullName>
    </submittedName>
</protein>
<evidence type="ECO:0000313" key="2">
    <source>
        <dbReference type="Proteomes" id="UP000678513"/>
    </source>
</evidence>
<dbReference type="EMBL" id="CP072384">
    <property type="protein sequence ID" value="QUC07947.1"/>
    <property type="molecule type" value="Genomic_DNA"/>
</dbReference>
<dbReference type="RefSeq" id="WP_212323245.1">
    <property type="nucleotide sequence ID" value="NZ_AP024463.1"/>
</dbReference>
<keyword evidence="2" id="KW-1185">Reference proteome</keyword>
<accession>A0ABX7Y545</accession>
<organism evidence="1 2">
    <name type="scientific">Arachnia rubra</name>
    <dbReference type="NCBI Taxonomy" id="1547448"/>
    <lineage>
        <taxon>Bacteria</taxon>
        <taxon>Bacillati</taxon>
        <taxon>Actinomycetota</taxon>
        <taxon>Actinomycetes</taxon>
        <taxon>Propionibacteriales</taxon>
        <taxon>Propionibacteriaceae</taxon>
        <taxon>Arachnia</taxon>
    </lineage>
</organism>
<proteinExistence type="predicted"/>
<gene>
    <name evidence="1" type="ORF">J5A65_13700</name>
</gene>
<name>A0ABX7Y545_9ACTN</name>
<evidence type="ECO:0000313" key="1">
    <source>
        <dbReference type="EMBL" id="QUC07947.1"/>
    </source>
</evidence>